<gene>
    <name evidence="2" type="ORF">QQS21_001919</name>
</gene>
<feature type="region of interest" description="Disordered" evidence="1">
    <location>
        <begin position="102"/>
        <end position="124"/>
    </location>
</feature>
<sequence>MTPESSKPPTTLEVGKVCGDTRPTCLGSVRTDYGETLAKGYIHFDLHLDLGPSLRESILAGVSSQDHTGNFNRHTFGYTAAPPEPKSAKLVEIIYAGRAGLNVGEQRQSHERRDTNDSNVPKYPREHLYPGISGSLLKFDCKFALFSALEPKVRLDMP</sequence>
<keyword evidence="3" id="KW-1185">Reference proteome</keyword>
<evidence type="ECO:0000313" key="2">
    <source>
        <dbReference type="EMBL" id="KAK2612070.1"/>
    </source>
</evidence>
<protein>
    <submittedName>
        <fullName evidence="2">Uncharacterized protein</fullName>
    </submittedName>
</protein>
<dbReference type="Proteomes" id="UP001251528">
    <property type="component" value="Unassembled WGS sequence"/>
</dbReference>
<dbReference type="AlphaFoldDB" id="A0AAJ0CW75"/>
<dbReference type="EMBL" id="JASWJB010000021">
    <property type="protein sequence ID" value="KAK2612070.1"/>
    <property type="molecule type" value="Genomic_DNA"/>
</dbReference>
<comment type="caution">
    <text evidence="2">The sequence shown here is derived from an EMBL/GenBank/DDBJ whole genome shotgun (WGS) entry which is preliminary data.</text>
</comment>
<evidence type="ECO:0000313" key="3">
    <source>
        <dbReference type="Proteomes" id="UP001251528"/>
    </source>
</evidence>
<accession>A0AAJ0CW75</accession>
<name>A0AAJ0CW75_9HYPO</name>
<reference evidence="2" key="1">
    <citation type="submission" date="2023-06" db="EMBL/GenBank/DDBJ databases">
        <title>Conoideocrella luteorostrata (Hypocreales: Clavicipitaceae), a potential biocontrol fungus for elongate hemlock scale in United States Christmas tree production areas.</title>
        <authorList>
            <person name="Barrett H."/>
            <person name="Lovett B."/>
            <person name="Macias A.M."/>
            <person name="Stajich J.E."/>
            <person name="Kasson M.T."/>
        </authorList>
    </citation>
    <scope>NUCLEOTIDE SEQUENCE</scope>
    <source>
        <strain evidence="2">ARSEF 14590</strain>
    </source>
</reference>
<organism evidence="2 3">
    <name type="scientific">Conoideocrella luteorostrata</name>
    <dbReference type="NCBI Taxonomy" id="1105319"/>
    <lineage>
        <taxon>Eukaryota</taxon>
        <taxon>Fungi</taxon>
        <taxon>Dikarya</taxon>
        <taxon>Ascomycota</taxon>
        <taxon>Pezizomycotina</taxon>
        <taxon>Sordariomycetes</taxon>
        <taxon>Hypocreomycetidae</taxon>
        <taxon>Hypocreales</taxon>
        <taxon>Clavicipitaceae</taxon>
        <taxon>Conoideocrella</taxon>
    </lineage>
</organism>
<proteinExistence type="predicted"/>
<feature type="compositionally biased region" description="Basic and acidic residues" evidence="1">
    <location>
        <begin position="107"/>
        <end position="116"/>
    </location>
</feature>
<evidence type="ECO:0000256" key="1">
    <source>
        <dbReference type="SAM" id="MobiDB-lite"/>
    </source>
</evidence>